<accession>A0A9D4V8T4</accession>
<sequence length="131" mass="14326">MRANILGCLKSEASIGPERRFPLRSSTIKTGLSPSTCALVNPPVNTLFLKETEISLGGNHSGTPPEKLLLAKSSDLSCWRLLKSGRGPLKTLCWNLHSIRLAKELSELGSVPPSAFTPEKEFPETSRITRR</sequence>
<comment type="caution">
    <text evidence="2">The sequence shown here is derived from an EMBL/GenBank/DDBJ whole genome shotgun (WGS) entry which is preliminary data.</text>
</comment>
<evidence type="ECO:0000313" key="2">
    <source>
        <dbReference type="EMBL" id="KAI5080997.1"/>
    </source>
</evidence>
<proteinExistence type="predicted"/>
<dbReference type="AlphaFoldDB" id="A0A9D4V8T4"/>
<organism evidence="2 3">
    <name type="scientific">Adiantum capillus-veneris</name>
    <name type="common">Maidenhair fern</name>
    <dbReference type="NCBI Taxonomy" id="13818"/>
    <lineage>
        <taxon>Eukaryota</taxon>
        <taxon>Viridiplantae</taxon>
        <taxon>Streptophyta</taxon>
        <taxon>Embryophyta</taxon>
        <taxon>Tracheophyta</taxon>
        <taxon>Polypodiopsida</taxon>
        <taxon>Polypodiidae</taxon>
        <taxon>Polypodiales</taxon>
        <taxon>Pteridineae</taxon>
        <taxon>Pteridaceae</taxon>
        <taxon>Vittarioideae</taxon>
        <taxon>Adiantum</taxon>
    </lineage>
</organism>
<gene>
    <name evidence="2" type="ORF">GOP47_0004180</name>
</gene>
<dbReference type="EMBL" id="JABFUD020000004">
    <property type="protein sequence ID" value="KAI5080997.1"/>
    <property type="molecule type" value="Genomic_DNA"/>
</dbReference>
<name>A0A9D4V8T4_ADICA</name>
<dbReference type="Proteomes" id="UP000886520">
    <property type="component" value="Chromosome 4"/>
</dbReference>
<evidence type="ECO:0000256" key="1">
    <source>
        <dbReference type="SAM" id="MobiDB-lite"/>
    </source>
</evidence>
<reference evidence="2" key="1">
    <citation type="submission" date="2021-01" db="EMBL/GenBank/DDBJ databases">
        <title>Adiantum capillus-veneris genome.</title>
        <authorList>
            <person name="Fang Y."/>
            <person name="Liao Q."/>
        </authorList>
    </citation>
    <scope>NUCLEOTIDE SEQUENCE</scope>
    <source>
        <strain evidence="2">H3</strain>
        <tissue evidence="2">Leaf</tissue>
    </source>
</reference>
<evidence type="ECO:0000313" key="3">
    <source>
        <dbReference type="Proteomes" id="UP000886520"/>
    </source>
</evidence>
<keyword evidence="3" id="KW-1185">Reference proteome</keyword>
<feature type="region of interest" description="Disordered" evidence="1">
    <location>
        <begin position="110"/>
        <end position="131"/>
    </location>
</feature>
<protein>
    <submittedName>
        <fullName evidence="2">Uncharacterized protein</fullName>
    </submittedName>
</protein>